<name>A0A0S4UFC5_RALSL</name>
<accession>A0A0S4UFC5</accession>
<dbReference type="AlphaFoldDB" id="A0A0S4UFC5"/>
<organism evidence="1">
    <name type="scientific">Ralstonia solanacearum</name>
    <name type="common">Pseudomonas solanacearum</name>
    <dbReference type="NCBI Taxonomy" id="305"/>
    <lineage>
        <taxon>Bacteria</taxon>
        <taxon>Pseudomonadati</taxon>
        <taxon>Pseudomonadota</taxon>
        <taxon>Betaproteobacteria</taxon>
        <taxon>Burkholderiales</taxon>
        <taxon>Burkholderiaceae</taxon>
        <taxon>Ralstonia</taxon>
        <taxon>Ralstonia solanacearum species complex</taxon>
    </lineage>
</organism>
<sequence length="266" mass="30008">MMTRSRTEELKLVFALNEAADSIDAVFGDAAVRMQPRTGVIGHLDALRVLVDKLRELGISSTFLEGGKAVSFDSVIKKVEKGRGWGRLETTHLTFQYGVAASDAHCFISIQENAPNAAGEWKEWVEAFARRNGFIQGWVSDVEYNHWQNARDPAEYEIAGRDFSNLPMRSNGLPPPLERLEIDTSKNPGRWVLRSGYVEAVGSRMWLGDLFWKNVGKNDKDGLIVPDWVRVSEPMTGILEINVSEQSFNSEETADIQNRLRNFLYE</sequence>
<proteinExistence type="predicted"/>
<evidence type="ECO:0000313" key="1">
    <source>
        <dbReference type="EMBL" id="CUV20890.1"/>
    </source>
</evidence>
<reference evidence="1" key="1">
    <citation type="submission" date="2015-10" db="EMBL/GenBank/DDBJ databases">
        <authorList>
            <person name="Gilbert D.G."/>
        </authorList>
    </citation>
    <scope>NUCLEOTIDE SEQUENCE</scope>
    <source>
        <strain evidence="1">Phyl III-seqv23</strain>
    </source>
</reference>
<protein>
    <submittedName>
        <fullName evidence="1">Uncharacterized protein</fullName>
    </submittedName>
</protein>
<gene>
    <name evidence="1" type="ORF">PSS4_v1_1890003</name>
</gene>
<dbReference type="EMBL" id="LN899821">
    <property type="protein sequence ID" value="CUV20890.1"/>
    <property type="molecule type" value="Genomic_DNA"/>
</dbReference>